<keyword evidence="4" id="KW-0805">Transcription regulation</keyword>
<evidence type="ECO:0000256" key="1">
    <source>
        <dbReference type="ARBA" id="ARBA00004123"/>
    </source>
</evidence>
<dbReference type="GeneID" id="70297312"/>
<dbReference type="EMBL" id="MU251244">
    <property type="protein sequence ID" value="KAG9257980.1"/>
    <property type="molecule type" value="Genomic_DNA"/>
</dbReference>
<feature type="region of interest" description="Disordered" evidence="8">
    <location>
        <begin position="736"/>
        <end position="760"/>
    </location>
</feature>
<dbReference type="GO" id="GO:0006351">
    <property type="term" value="P:DNA-templated transcription"/>
    <property type="evidence" value="ECO:0007669"/>
    <property type="project" value="InterPro"/>
</dbReference>
<feature type="region of interest" description="Disordered" evidence="8">
    <location>
        <begin position="649"/>
        <end position="691"/>
    </location>
</feature>
<dbReference type="PANTHER" id="PTHR47782:SF8">
    <property type="entry name" value="ZN(II)2CYS6 TRANSCRIPTION FACTOR (EUROFUNG)"/>
    <property type="match status" value="1"/>
</dbReference>
<feature type="domain" description="Xylanolytic transcriptional activator regulatory" evidence="9">
    <location>
        <begin position="267"/>
        <end position="345"/>
    </location>
</feature>
<evidence type="ECO:0000256" key="6">
    <source>
        <dbReference type="ARBA" id="ARBA00023163"/>
    </source>
</evidence>
<organism evidence="10 11">
    <name type="scientific">Emericellopsis atlantica</name>
    <dbReference type="NCBI Taxonomy" id="2614577"/>
    <lineage>
        <taxon>Eukaryota</taxon>
        <taxon>Fungi</taxon>
        <taxon>Dikarya</taxon>
        <taxon>Ascomycota</taxon>
        <taxon>Pezizomycotina</taxon>
        <taxon>Sordariomycetes</taxon>
        <taxon>Hypocreomycetidae</taxon>
        <taxon>Hypocreales</taxon>
        <taxon>Bionectriaceae</taxon>
        <taxon>Emericellopsis</taxon>
    </lineage>
</organism>
<evidence type="ECO:0000259" key="9">
    <source>
        <dbReference type="SMART" id="SM00906"/>
    </source>
</evidence>
<proteinExistence type="predicted"/>
<evidence type="ECO:0000313" key="11">
    <source>
        <dbReference type="Proteomes" id="UP000887229"/>
    </source>
</evidence>
<feature type="region of interest" description="Disordered" evidence="8">
    <location>
        <begin position="810"/>
        <end position="832"/>
    </location>
</feature>
<dbReference type="GO" id="GO:0008270">
    <property type="term" value="F:zinc ion binding"/>
    <property type="evidence" value="ECO:0007669"/>
    <property type="project" value="InterPro"/>
</dbReference>
<keyword evidence="5" id="KW-0238">DNA-binding</keyword>
<dbReference type="InterPro" id="IPR036864">
    <property type="entry name" value="Zn2-C6_fun-type_DNA-bd_sf"/>
</dbReference>
<dbReference type="PANTHER" id="PTHR47782">
    <property type="entry name" value="ZN(II)2CYS6 TRANSCRIPTION FACTOR (EUROFUNG)-RELATED"/>
    <property type="match status" value="1"/>
</dbReference>
<evidence type="ECO:0000256" key="5">
    <source>
        <dbReference type="ARBA" id="ARBA00023125"/>
    </source>
</evidence>
<dbReference type="CDD" id="cd00067">
    <property type="entry name" value="GAL4"/>
    <property type="match status" value="1"/>
</dbReference>
<keyword evidence="2" id="KW-0479">Metal-binding</keyword>
<dbReference type="GO" id="GO:0043565">
    <property type="term" value="F:sequence-specific DNA binding"/>
    <property type="evidence" value="ECO:0007669"/>
    <property type="project" value="TreeGrafter"/>
</dbReference>
<feature type="compositionally biased region" description="Low complexity" evidence="8">
    <location>
        <begin position="676"/>
        <end position="691"/>
    </location>
</feature>
<evidence type="ECO:0000313" key="10">
    <source>
        <dbReference type="EMBL" id="KAG9257980.1"/>
    </source>
</evidence>
<dbReference type="Gene3D" id="4.10.240.10">
    <property type="entry name" value="Zn(2)-C6 fungal-type DNA-binding domain"/>
    <property type="match status" value="1"/>
</dbReference>
<dbReference type="Pfam" id="PF04082">
    <property type="entry name" value="Fungal_trans"/>
    <property type="match status" value="1"/>
</dbReference>
<dbReference type="GO" id="GO:0045944">
    <property type="term" value="P:positive regulation of transcription by RNA polymerase II"/>
    <property type="evidence" value="ECO:0007669"/>
    <property type="project" value="TreeGrafter"/>
</dbReference>
<sequence>MPRTLALRKTRCDPTLPKCLPCERAGAICEYLDTTKGKRISRNYVILLQDKVRTLEAEMAQYVDEEGDDPHNSEDMVRPGGMVRLGAADETPRYLGPSSGIAMTRLLMEEAKRFTQSNRVADLIPDLKARRQHRMQSIQMSNQHSYPTISESPAARLPDIDTTRSIVEIFKQKGQVFWPVLHEVQFEADLQTVYDGKGDIFQKFVVHMVLAIGLQRMSITYAGLADAFFQSAMKDFEVILRPKDLKTLQCLVLIGQYSLITPTRVPIYYVIGLAAKICQQEGLVDEKTITTGYNLDPLTIDIRRRLVWTVASLELGLAHSLGRPSSFATGDEQLDVGFFATVDDEHITERGIAAGPPSPRKVVAIHAIKMRLLQADIRRTLYERKKDEPQNDSSPWFQQMEQKIMAWRDNCPETSPWCQSWFTSRYHQMRISMYRPSPQVSKPSAQAAKICYDSAKFIIELSKLQLDDGSIGMTWVFLLTLNMSLNTMLWSLSYPDVRQAYSKEDTEALVAKALDVLDGCEARWPGTSNSSELYSIFSKACLQSYETQGYHPNSILTTPPAASDTSASPESSAWPPGQQPPTFNPPQFGQVFDSPPEAMNNYVMDPNFPPPQPSFRSNSIFQNPATHDTHGRRFSYFPPDFTQLDDFAAAPEDPRAGGQATDRHFASPPNLTSQLSASSDSADAFSSAASNSTISPQVTQVQPALSMNMQATVSPSPKINPAQPQVSQRMPPYVNQQQQHQPARQTQGMAQQRPLPQGPPVVTTTASDWFGPSAAAFIAPYNFGGMGTGFYNDLSSGMDTFGEFTNSGLGLQGGGPNGAPQFDRPGRQGSLTQSQQIELMNVLETEGVGDIDAFLRAGNMQQQSQPQPQLRSDGTWY</sequence>
<dbReference type="RefSeq" id="XP_046121904.1">
    <property type="nucleotide sequence ID" value="XM_046266409.1"/>
</dbReference>
<evidence type="ECO:0000256" key="8">
    <source>
        <dbReference type="SAM" id="MobiDB-lite"/>
    </source>
</evidence>
<dbReference type="GO" id="GO:0000981">
    <property type="term" value="F:DNA-binding transcription factor activity, RNA polymerase II-specific"/>
    <property type="evidence" value="ECO:0007669"/>
    <property type="project" value="InterPro"/>
</dbReference>
<keyword evidence="6" id="KW-0804">Transcription</keyword>
<evidence type="ECO:0000256" key="3">
    <source>
        <dbReference type="ARBA" id="ARBA00022833"/>
    </source>
</evidence>
<evidence type="ECO:0000256" key="4">
    <source>
        <dbReference type="ARBA" id="ARBA00023015"/>
    </source>
</evidence>
<protein>
    <submittedName>
        <fullName evidence="10">Fungal-specific transcription factor domain-containing protein</fullName>
    </submittedName>
</protein>
<reference evidence="10" key="1">
    <citation type="journal article" date="2021" name="IMA Fungus">
        <title>Genomic characterization of three marine fungi, including Emericellopsis atlantica sp. nov. with signatures of a generalist lifestyle and marine biomass degradation.</title>
        <authorList>
            <person name="Hagestad O.C."/>
            <person name="Hou L."/>
            <person name="Andersen J.H."/>
            <person name="Hansen E.H."/>
            <person name="Altermark B."/>
            <person name="Li C."/>
            <person name="Kuhnert E."/>
            <person name="Cox R.J."/>
            <person name="Crous P.W."/>
            <person name="Spatafora J.W."/>
            <person name="Lail K."/>
            <person name="Amirebrahimi M."/>
            <person name="Lipzen A."/>
            <person name="Pangilinan J."/>
            <person name="Andreopoulos W."/>
            <person name="Hayes R.D."/>
            <person name="Ng V."/>
            <person name="Grigoriev I.V."/>
            <person name="Jackson S.A."/>
            <person name="Sutton T.D.S."/>
            <person name="Dobson A.D.W."/>
            <person name="Rama T."/>
        </authorList>
    </citation>
    <scope>NUCLEOTIDE SEQUENCE</scope>
    <source>
        <strain evidence="10">TS7</strain>
    </source>
</reference>
<dbReference type="InterPro" id="IPR052202">
    <property type="entry name" value="Yeast_MetPath_Reg"/>
</dbReference>
<gene>
    <name evidence="10" type="ORF">F5Z01DRAFT_701319</name>
</gene>
<feature type="compositionally biased region" description="Polar residues" evidence="8">
    <location>
        <begin position="614"/>
        <end position="626"/>
    </location>
</feature>
<dbReference type="AlphaFoldDB" id="A0A9P7ZTH8"/>
<comment type="subcellular location">
    <subcellularLocation>
        <location evidence="1">Nucleus</location>
    </subcellularLocation>
</comment>
<dbReference type="InterPro" id="IPR007219">
    <property type="entry name" value="XnlR_reg_dom"/>
</dbReference>
<feature type="compositionally biased region" description="Low complexity" evidence="8">
    <location>
        <begin position="736"/>
        <end position="747"/>
    </location>
</feature>
<accession>A0A9P7ZTH8</accession>
<evidence type="ECO:0000256" key="2">
    <source>
        <dbReference type="ARBA" id="ARBA00022723"/>
    </source>
</evidence>
<keyword evidence="11" id="KW-1185">Reference proteome</keyword>
<dbReference type="Proteomes" id="UP000887229">
    <property type="component" value="Unassembled WGS sequence"/>
</dbReference>
<dbReference type="SMART" id="SM00906">
    <property type="entry name" value="Fungal_trans"/>
    <property type="match status" value="1"/>
</dbReference>
<keyword evidence="3" id="KW-0862">Zinc</keyword>
<dbReference type="CDD" id="cd12148">
    <property type="entry name" value="fungal_TF_MHR"/>
    <property type="match status" value="1"/>
</dbReference>
<keyword evidence="7" id="KW-0539">Nucleus</keyword>
<comment type="caution">
    <text evidence="10">The sequence shown here is derived from an EMBL/GenBank/DDBJ whole genome shotgun (WGS) entry which is preliminary data.</text>
</comment>
<dbReference type="InterPro" id="IPR001138">
    <property type="entry name" value="Zn2Cys6_DnaBD"/>
</dbReference>
<feature type="region of interest" description="Disordered" evidence="8">
    <location>
        <begin position="858"/>
        <end position="877"/>
    </location>
</feature>
<dbReference type="OrthoDB" id="5416384at2759"/>
<evidence type="ECO:0000256" key="7">
    <source>
        <dbReference type="ARBA" id="ARBA00023242"/>
    </source>
</evidence>
<name>A0A9P7ZTH8_9HYPO</name>
<dbReference type="GO" id="GO:0005634">
    <property type="term" value="C:nucleus"/>
    <property type="evidence" value="ECO:0007669"/>
    <property type="project" value="UniProtKB-SubCell"/>
</dbReference>
<feature type="region of interest" description="Disordered" evidence="8">
    <location>
        <begin position="552"/>
        <end position="630"/>
    </location>
</feature>